<evidence type="ECO:0000313" key="3">
    <source>
        <dbReference type="Proteomes" id="UP001143486"/>
    </source>
</evidence>
<dbReference type="GO" id="GO:0010038">
    <property type="term" value="P:response to metal ion"/>
    <property type="evidence" value="ECO:0007669"/>
    <property type="project" value="InterPro"/>
</dbReference>
<name>A0A9W6IJ57_9PROT</name>
<accession>A0A9W6IJ57</accession>
<dbReference type="Pfam" id="PF03091">
    <property type="entry name" value="CutA1"/>
    <property type="match status" value="1"/>
</dbReference>
<dbReference type="GO" id="GO:0005507">
    <property type="term" value="F:copper ion binding"/>
    <property type="evidence" value="ECO:0007669"/>
    <property type="project" value="TreeGrafter"/>
</dbReference>
<dbReference type="InterPro" id="IPR011322">
    <property type="entry name" value="N-reg_PII-like_a/b"/>
</dbReference>
<reference evidence="2" key="2">
    <citation type="submission" date="2023-01" db="EMBL/GenBank/DDBJ databases">
        <authorList>
            <person name="Sun Q."/>
            <person name="Evtushenko L."/>
        </authorList>
    </citation>
    <scope>NUCLEOTIDE SEQUENCE</scope>
    <source>
        <strain evidence="2">VKM B-1513</strain>
    </source>
</reference>
<dbReference type="Proteomes" id="UP001143486">
    <property type="component" value="Unassembled WGS sequence"/>
</dbReference>
<dbReference type="AlphaFoldDB" id="A0A9W6IJ57"/>
<comment type="caution">
    <text evidence="2">The sequence shown here is derived from an EMBL/GenBank/DDBJ whole genome shotgun (WGS) entry which is preliminary data.</text>
</comment>
<dbReference type="PANTHER" id="PTHR23419">
    <property type="entry name" value="DIVALENT CATION TOLERANCE CUTA-RELATED"/>
    <property type="match status" value="1"/>
</dbReference>
<evidence type="ECO:0000256" key="1">
    <source>
        <dbReference type="ARBA" id="ARBA00010169"/>
    </source>
</evidence>
<organism evidence="2 3">
    <name type="scientific">Maricaulis virginensis</name>
    <dbReference type="NCBI Taxonomy" id="144022"/>
    <lineage>
        <taxon>Bacteria</taxon>
        <taxon>Pseudomonadati</taxon>
        <taxon>Pseudomonadota</taxon>
        <taxon>Alphaproteobacteria</taxon>
        <taxon>Maricaulales</taxon>
        <taxon>Maricaulaceae</taxon>
        <taxon>Maricaulis</taxon>
    </lineage>
</organism>
<dbReference type="PANTHER" id="PTHR23419:SF8">
    <property type="entry name" value="FI09726P"/>
    <property type="match status" value="1"/>
</dbReference>
<reference evidence="2" key="1">
    <citation type="journal article" date="2014" name="Int. J. Syst. Evol. Microbiol.">
        <title>Complete genome sequence of Corynebacterium casei LMG S-19264T (=DSM 44701T), isolated from a smear-ripened cheese.</title>
        <authorList>
            <consortium name="US DOE Joint Genome Institute (JGI-PGF)"/>
            <person name="Walter F."/>
            <person name="Albersmeier A."/>
            <person name="Kalinowski J."/>
            <person name="Ruckert C."/>
        </authorList>
    </citation>
    <scope>NUCLEOTIDE SEQUENCE</scope>
    <source>
        <strain evidence="2">VKM B-1513</strain>
    </source>
</reference>
<comment type="similarity">
    <text evidence="1">Belongs to the CutA family.</text>
</comment>
<dbReference type="EMBL" id="BSFE01000002">
    <property type="protein sequence ID" value="GLK51316.1"/>
    <property type="molecule type" value="Genomic_DNA"/>
</dbReference>
<protein>
    <recommendedName>
        <fullName evidence="4">Divalent-cation tolerance protein CutA</fullName>
    </recommendedName>
</protein>
<sequence>MSHSWTYTTWPDPDSAEAAAKQLIEEKLCACANVFRGMISVYRWQGKVETAQEAIMVLKTRTDLAPALCERIVALHPHDEPCVLSLPVDTAGSAAGFLDWIDRETRPSS</sequence>
<proteinExistence type="inferred from homology"/>
<dbReference type="InterPro" id="IPR004323">
    <property type="entry name" value="Ion_tolerance_CutA"/>
</dbReference>
<evidence type="ECO:0008006" key="4">
    <source>
        <dbReference type="Google" id="ProtNLM"/>
    </source>
</evidence>
<evidence type="ECO:0000313" key="2">
    <source>
        <dbReference type="EMBL" id="GLK51316.1"/>
    </source>
</evidence>
<dbReference type="SUPFAM" id="SSF54913">
    <property type="entry name" value="GlnB-like"/>
    <property type="match status" value="1"/>
</dbReference>
<keyword evidence="3" id="KW-1185">Reference proteome</keyword>
<dbReference type="Gene3D" id="3.30.70.120">
    <property type="match status" value="1"/>
</dbReference>
<gene>
    <name evidence="2" type="ORF">GCM10017621_08240</name>
</gene>
<dbReference type="InterPro" id="IPR015867">
    <property type="entry name" value="N-reg_PII/ATP_PRibTrfase_C"/>
</dbReference>